<gene>
    <name evidence="4" type="ORF">BJY01DRAFT_259008</name>
</gene>
<evidence type="ECO:0000313" key="4">
    <source>
        <dbReference type="EMBL" id="KAL2835604.1"/>
    </source>
</evidence>
<dbReference type="InterPro" id="IPR029045">
    <property type="entry name" value="ClpP/crotonase-like_dom_sf"/>
</dbReference>
<dbReference type="InterPro" id="IPR001753">
    <property type="entry name" value="Enoyl-CoA_hydra/iso"/>
</dbReference>
<dbReference type="InterPro" id="IPR018376">
    <property type="entry name" value="Enoyl-CoA_hyd/isom_CS"/>
</dbReference>
<dbReference type="Pfam" id="PF00378">
    <property type="entry name" value="ECH_1"/>
    <property type="match status" value="2"/>
</dbReference>
<proteinExistence type="inferred from homology"/>
<dbReference type="Gene3D" id="3.90.226.10">
    <property type="entry name" value="2-enoyl-CoA Hydratase, Chain A, domain 1"/>
    <property type="match status" value="1"/>
</dbReference>
<reference evidence="4 5" key="1">
    <citation type="submission" date="2024-07" db="EMBL/GenBank/DDBJ databases">
        <title>Section-level genome sequencing and comparative genomics of Aspergillus sections Usti and Cavernicolus.</title>
        <authorList>
            <consortium name="Lawrence Berkeley National Laboratory"/>
            <person name="Nybo J.L."/>
            <person name="Vesth T.C."/>
            <person name="Theobald S."/>
            <person name="Frisvad J.C."/>
            <person name="Larsen T.O."/>
            <person name="Kjaerboelling I."/>
            <person name="Rothschild-Mancinelli K."/>
            <person name="Lyhne E.K."/>
            <person name="Kogle M.E."/>
            <person name="Barry K."/>
            <person name="Clum A."/>
            <person name="Na H."/>
            <person name="Ledsgaard L."/>
            <person name="Lin J."/>
            <person name="Lipzen A."/>
            <person name="Kuo A."/>
            <person name="Riley R."/>
            <person name="Mondo S."/>
            <person name="Labutti K."/>
            <person name="Haridas S."/>
            <person name="Pangalinan J."/>
            <person name="Salamov A.A."/>
            <person name="Simmons B.A."/>
            <person name="Magnuson J.K."/>
            <person name="Chen J."/>
            <person name="Drula E."/>
            <person name="Henrissat B."/>
            <person name="Wiebenga A."/>
            <person name="Lubbers R.J."/>
            <person name="Gomes A.C."/>
            <person name="Makela M.R."/>
            <person name="Stajich J."/>
            <person name="Grigoriev I.V."/>
            <person name="Mortensen U.H."/>
            <person name="De Vries R.P."/>
            <person name="Baker S.E."/>
            <person name="Andersen M.R."/>
        </authorList>
    </citation>
    <scope>NUCLEOTIDE SEQUENCE [LARGE SCALE GENOMIC DNA]</scope>
    <source>
        <strain evidence="4 5">CBS 123904</strain>
    </source>
</reference>
<dbReference type="PANTHER" id="PTHR11941:SF68">
    <property type="entry name" value="CARNITINYL-COA DEHYDRATASE"/>
    <property type="match status" value="1"/>
</dbReference>
<evidence type="ECO:0000313" key="5">
    <source>
        <dbReference type="Proteomes" id="UP001610446"/>
    </source>
</evidence>
<sequence>MAPQFATPPPTSSIFTLSFPTPHILLVTINRERRMNALPTQGHRDGFAIWNWFDEEPSLRVGIITGAGNKAFSAGADLLEQLDIRTATDNNNNKEKKTEGGDSTTSSSGGPPAQAPRREPMPNGFGGISQRRGKKPVIAAVNGLALGGGFEICLNCDMVVSAPTAQFSLPEVQRGLYAGAGGLSRIVRTVGMPIATELALTGRRITAQEAKSLHLINHISESPEKVLSDAIELAQRVADVSPDAVIVSRYGLRESWETGNVEAASRSAAELYGRKLIRGENLKRGLEAFARKEKPAWVDSKL</sequence>
<dbReference type="SUPFAM" id="SSF52096">
    <property type="entry name" value="ClpP/crotonase"/>
    <property type="match status" value="1"/>
</dbReference>
<dbReference type="CDD" id="cd06558">
    <property type="entry name" value="crotonase-like"/>
    <property type="match status" value="1"/>
</dbReference>
<dbReference type="Proteomes" id="UP001610446">
    <property type="component" value="Unassembled WGS sequence"/>
</dbReference>
<accession>A0ABR4J7Q6</accession>
<comment type="caution">
    <text evidence="4">The sequence shown here is derived from an EMBL/GenBank/DDBJ whole genome shotgun (WGS) entry which is preliminary data.</text>
</comment>
<protein>
    <submittedName>
        <fullName evidence="4">ClpP/crotonase-like domain-containing protein</fullName>
    </submittedName>
</protein>
<dbReference type="EMBL" id="JBFXLU010000199">
    <property type="protein sequence ID" value="KAL2835604.1"/>
    <property type="molecule type" value="Genomic_DNA"/>
</dbReference>
<evidence type="ECO:0000256" key="1">
    <source>
        <dbReference type="ARBA" id="ARBA00005254"/>
    </source>
</evidence>
<name>A0ABR4J7Q6_9EURO</name>
<dbReference type="PROSITE" id="PS00166">
    <property type="entry name" value="ENOYL_COA_HYDRATASE"/>
    <property type="match status" value="1"/>
</dbReference>
<feature type="region of interest" description="Disordered" evidence="3">
    <location>
        <begin position="85"/>
        <end position="130"/>
    </location>
</feature>
<feature type="compositionally biased region" description="Low complexity" evidence="3">
    <location>
        <begin position="101"/>
        <end position="110"/>
    </location>
</feature>
<comment type="similarity">
    <text evidence="1 2">Belongs to the enoyl-CoA hydratase/isomerase family.</text>
</comment>
<organism evidence="4 5">
    <name type="scientific">Aspergillus pseudoustus</name>
    <dbReference type="NCBI Taxonomy" id="1810923"/>
    <lineage>
        <taxon>Eukaryota</taxon>
        <taxon>Fungi</taxon>
        <taxon>Dikarya</taxon>
        <taxon>Ascomycota</taxon>
        <taxon>Pezizomycotina</taxon>
        <taxon>Eurotiomycetes</taxon>
        <taxon>Eurotiomycetidae</taxon>
        <taxon>Eurotiales</taxon>
        <taxon>Aspergillaceae</taxon>
        <taxon>Aspergillus</taxon>
        <taxon>Aspergillus subgen. Nidulantes</taxon>
    </lineage>
</organism>
<dbReference type="PANTHER" id="PTHR11941">
    <property type="entry name" value="ENOYL-COA HYDRATASE-RELATED"/>
    <property type="match status" value="1"/>
</dbReference>
<evidence type="ECO:0000256" key="2">
    <source>
        <dbReference type="RuleBase" id="RU003707"/>
    </source>
</evidence>
<evidence type="ECO:0000256" key="3">
    <source>
        <dbReference type="SAM" id="MobiDB-lite"/>
    </source>
</evidence>
<keyword evidence="5" id="KW-1185">Reference proteome</keyword>